<dbReference type="Gene3D" id="3.10.129.10">
    <property type="entry name" value="Hotdog Thioesterase"/>
    <property type="match status" value="1"/>
</dbReference>
<name>A0ABS7L5S8_9FIRM</name>
<evidence type="ECO:0000256" key="6">
    <source>
        <dbReference type="ARBA" id="ARBA00023098"/>
    </source>
</evidence>
<evidence type="ECO:0000259" key="8">
    <source>
        <dbReference type="Pfam" id="PF01643"/>
    </source>
</evidence>
<keyword evidence="6" id="KW-0443">Lipid metabolism</keyword>
<dbReference type="RefSeq" id="WP_087213080.1">
    <property type="nucleotide sequence ID" value="NZ_CP173660.1"/>
</dbReference>
<dbReference type="CDD" id="cd00586">
    <property type="entry name" value="4HBT"/>
    <property type="match status" value="1"/>
</dbReference>
<dbReference type="Pfam" id="PF20791">
    <property type="entry name" value="Acyl-ACP_TE_C"/>
    <property type="match status" value="1"/>
</dbReference>
<dbReference type="EMBL" id="VIRV01000003">
    <property type="protein sequence ID" value="MBY0758272.1"/>
    <property type="molecule type" value="Genomic_DNA"/>
</dbReference>
<reference evidence="10 11" key="1">
    <citation type="journal article" date="2020" name="New Microbes New Infect">
        <title>Sellimonas caecigallum sp. nov., description and genome sequence of a new member of the Sellimonas genus isolated from the cecum of feral chicken.</title>
        <authorList>
            <person name="Wongkuna S."/>
            <person name="Ghimire S."/>
            <person name="Antony L."/>
            <person name="Chankhamhaengdecha S."/>
            <person name="Janvilisri T."/>
            <person name="Scaria J."/>
        </authorList>
    </citation>
    <scope>NUCLEOTIDE SEQUENCE [LARGE SCALE GENOMIC DNA]</scope>
    <source>
        <strain evidence="10 11">SW451</strain>
    </source>
</reference>
<keyword evidence="3" id="KW-0378">Hydrolase</keyword>
<proteinExistence type="inferred from homology"/>
<keyword evidence="11" id="KW-1185">Reference proteome</keyword>
<feature type="domain" description="Acyl-ACP thioesterase N-terminal hotdog" evidence="8">
    <location>
        <begin position="2"/>
        <end position="129"/>
    </location>
</feature>
<dbReference type="InterPro" id="IPR002864">
    <property type="entry name" value="Acyl-ACP_thioesterase_NHD"/>
</dbReference>
<dbReference type="InterPro" id="IPR045023">
    <property type="entry name" value="FATA/B"/>
</dbReference>
<dbReference type="InterPro" id="IPR049427">
    <property type="entry name" value="Acyl-ACP_TE_C"/>
</dbReference>
<evidence type="ECO:0000313" key="10">
    <source>
        <dbReference type="EMBL" id="MBY0758272.1"/>
    </source>
</evidence>
<evidence type="ECO:0000313" key="11">
    <source>
        <dbReference type="Proteomes" id="UP000779049"/>
    </source>
</evidence>
<comment type="caution">
    <text evidence="10">The sequence shown here is derived from an EMBL/GenBank/DDBJ whole genome shotgun (WGS) entry which is preliminary data.</text>
</comment>
<evidence type="ECO:0000256" key="5">
    <source>
        <dbReference type="ARBA" id="ARBA00022946"/>
    </source>
</evidence>
<evidence type="ECO:0000256" key="3">
    <source>
        <dbReference type="ARBA" id="ARBA00022801"/>
    </source>
</evidence>
<keyword evidence="7" id="KW-0275">Fatty acid biosynthesis</keyword>
<dbReference type="PANTHER" id="PTHR31727:SF6">
    <property type="entry name" value="OLEOYL-ACYL CARRIER PROTEIN THIOESTERASE 1, CHLOROPLASTIC"/>
    <property type="match status" value="1"/>
</dbReference>
<keyword evidence="2" id="KW-0444">Lipid biosynthesis</keyword>
<dbReference type="Proteomes" id="UP000779049">
    <property type="component" value="Unassembled WGS sequence"/>
</dbReference>
<keyword evidence="5" id="KW-0809">Transit peptide</keyword>
<gene>
    <name evidence="10" type="ORF">FLB61_04055</name>
</gene>
<feature type="domain" description="Acyl-ACP thioesterase-like C-terminal" evidence="9">
    <location>
        <begin position="152"/>
        <end position="214"/>
    </location>
</feature>
<dbReference type="SUPFAM" id="SSF54637">
    <property type="entry name" value="Thioesterase/thiol ester dehydrase-isomerase"/>
    <property type="match status" value="2"/>
</dbReference>
<sequence>MKYERKERIRFSEVGNGGYITLSGIIDHFQDISIFQSEDLKLGTMYLKEKNRAWVLSAWQVEVKRYPRLGEYVHVSTWASGFRSFFGERNFVMTDEEGIDVAYANSVWVYIDTTTGRPAKPSEEEVEKYGINDPYPMNYASRKVPAPKSGIKREPFPVRKYQIDTNQHVNNCQYVQMAVEELEEELGRTLDIRKLRAEYKNSAVYGDIIYPVLEDTGELYRAALCDKDGKPYAVIELEDKGEER</sequence>
<dbReference type="Pfam" id="PF01643">
    <property type="entry name" value="Acyl-ACP_TE"/>
    <property type="match status" value="1"/>
</dbReference>
<evidence type="ECO:0000259" key="9">
    <source>
        <dbReference type="Pfam" id="PF20791"/>
    </source>
</evidence>
<evidence type="ECO:0000256" key="2">
    <source>
        <dbReference type="ARBA" id="ARBA00022516"/>
    </source>
</evidence>
<evidence type="ECO:0000256" key="1">
    <source>
        <dbReference type="ARBA" id="ARBA00006500"/>
    </source>
</evidence>
<organism evidence="10 11">
    <name type="scientific">Sellimonas caecigallum</name>
    <dbReference type="NCBI Taxonomy" id="2592333"/>
    <lineage>
        <taxon>Bacteria</taxon>
        <taxon>Bacillati</taxon>
        <taxon>Bacillota</taxon>
        <taxon>Clostridia</taxon>
        <taxon>Lachnospirales</taxon>
        <taxon>Lachnospiraceae</taxon>
        <taxon>Sellimonas</taxon>
    </lineage>
</organism>
<dbReference type="InterPro" id="IPR029069">
    <property type="entry name" value="HotDog_dom_sf"/>
</dbReference>
<protein>
    <submittedName>
        <fullName evidence="10">Acyl-[acyl-carrier-protein] thioesterase</fullName>
    </submittedName>
</protein>
<evidence type="ECO:0000256" key="7">
    <source>
        <dbReference type="ARBA" id="ARBA00023160"/>
    </source>
</evidence>
<evidence type="ECO:0000256" key="4">
    <source>
        <dbReference type="ARBA" id="ARBA00022832"/>
    </source>
</evidence>
<dbReference type="PANTHER" id="PTHR31727">
    <property type="entry name" value="OLEOYL-ACYL CARRIER PROTEIN THIOESTERASE 1, CHLOROPLASTIC"/>
    <property type="match status" value="1"/>
</dbReference>
<keyword evidence="4" id="KW-0276">Fatty acid metabolism</keyword>
<comment type="similarity">
    <text evidence="1">Belongs to the acyl-ACP thioesterase family.</text>
</comment>
<accession>A0ABS7L5S8</accession>